<comment type="similarity">
    <text evidence="1 7">Belongs to the thiolase-like superfamily. Thiolase family.</text>
</comment>
<evidence type="ECO:0000256" key="4">
    <source>
        <dbReference type="ARBA" id="ARBA00023315"/>
    </source>
</evidence>
<keyword evidence="3 7" id="KW-0808">Transferase</keyword>
<dbReference type="InterPro" id="IPR020615">
    <property type="entry name" value="Thiolase_acyl_enz_int_AS"/>
</dbReference>
<dbReference type="RefSeq" id="WP_208472113.1">
    <property type="nucleotide sequence ID" value="NZ_JAGFNS010000033.1"/>
</dbReference>
<accession>A0ABS3UWJ4</accession>
<sequence length="425" mass="42628">MSVVIAGYARTPFVRFSGALAAVPAAELGAHAIRAALARAGVPPTAVQRVFAGQVLQGLAGQNPARQAAVAAGIPLAAPATTLNAVCLSGLEAVAAGAAAIESGRADVVVAVGMESMSLAPHAWRGGRTGTRYGAVEMLDTLQHDGLTDAFERRSMGASTEAGNSDLGLDRPAQDAWAARSHQRAEASHAFLAAEIEPFPAPGSLPGDRLPGDRLLDSDDGIRPGTTVETLAKLRPAFAADGTITAGNASPLTDGAAALILMSATAAAAHDVRPLARVLASSMVAGPDVRLHLQPAAAIHAALTEVGADPSALHRVEINEAFASVALASVGALGIDPDIVNVHGGAIALGHPIGASGARIVGTLARQLDEPDATGLGAAAICGGGGQGAAILLEPASTAGHLSDRPRRGRRGRSNRYGLPPLSYA</sequence>
<name>A0ABS3UWJ4_9ACTN</name>
<dbReference type="EMBL" id="JAGFNS010000033">
    <property type="protein sequence ID" value="MBO3742958.1"/>
    <property type="molecule type" value="Genomic_DNA"/>
</dbReference>
<dbReference type="InterPro" id="IPR020610">
    <property type="entry name" value="Thiolase_AS"/>
</dbReference>
<keyword evidence="4 7" id="KW-0012">Acyltransferase</keyword>
<gene>
    <name evidence="11" type="ORF">J5X75_36175</name>
</gene>
<dbReference type="Proteomes" id="UP000679690">
    <property type="component" value="Unassembled WGS sequence"/>
</dbReference>
<dbReference type="CDD" id="cd00751">
    <property type="entry name" value="thiolase"/>
    <property type="match status" value="1"/>
</dbReference>
<dbReference type="EC" id="2.3.1.9" evidence="2"/>
<dbReference type="PANTHER" id="PTHR18919">
    <property type="entry name" value="ACETYL-COA C-ACYLTRANSFERASE"/>
    <property type="match status" value="1"/>
</dbReference>
<evidence type="ECO:0000256" key="6">
    <source>
        <dbReference type="ARBA" id="ARBA00040529"/>
    </source>
</evidence>
<dbReference type="InterPro" id="IPR016039">
    <property type="entry name" value="Thiolase-like"/>
</dbReference>
<dbReference type="SUPFAM" id="SSF53901">
    <property type="entry name" value="Thiolase-like"/>
    <property type="match status" value="2"/>
</dbReference>
<feature type="region of interest" description="Disordered" evidence="8">
    <location>
        <begin position="400"/>
        <end position="425"/>
    </location>
</feature>
<dbReference type="InterPro" id="IPR002155">
    <property type="entry name" value="Thiolase"/>
</dbReference>
<proteinExistence type="inferred from homology"/>
<feature type="domain" description="Thiolase N-terminal" evidence="9">
    <location>
        <begin position="3"/>
        <end position="264"/>
    </location>
</feature>
<dbReference type="NCBIfam" id="TIGR01930">
    <property type="entry name" value="AcCoA-C-Actrans"/>
    <property type="match status" value="1"/>
</dbReference>
<dbReference type="PROSITE" id="PS00098">
    <property type="entry name" value="THIOLASE_1"/>
    <property type="match status" value="1"/>
</dbReference>
<evidence type="ECO:0000256" key="7">
    <source>
        <dbReference type="RuleBase" id="RU003557"/>
    </source>
</evidence>
<dbReference type="PIRSF" id="PIRSF000429">
    <property type="entry name" value="Ac-CoA_Ac_transf"/>
    <property type="match status" value="1"/>
</dbReference>
<dbReference type="InterPro" id="IPR020617">
    <property type="entry name" value="Thiolase_C"/>
</dbReference>
<evidence type="ECO:0000256" key="8">
    <source>
        <dbReference type="SAM" id="MobiDB-lite"/>
    </source>
</evidence>
<dbReference type="Gene3D" id="3.40.47.10">
    <property type="match status" value="1"/>
</dbReference>
<dbReference type="PANTHER" id="PTHR18919:SF107">
    <property type="entry name" value="ACETYL-COA ACETYLTRANSFERASE, CYTOSOLIC"/>
    <property type="match status" value="1"/>
</dbReference>
<evidence type="ECO:0000256" key="1">
    <source>
        <dbReference type="ARBA" id="ARBA00010982"/>
    </source>
</evidence>
<dbReference type="Pfam" id="PF02803">
    <property type="entry name" value="Thiolase_C"/>
    <property type="match status" value="1"/>
</dbReference>
<reference evidence="11 12" key="1">
    <citation type="submission" date="2021-03" db="EMBL/GenBank/DDBJ databases">
        <title>Actinoplanes flavus sp. nov., a novel actinomycete isolated from Coconut Palm rhizosphere soil.</title>
        <authorList>
            <person name="Luo X."/>
        </authorList>
    </citation>
    <scope>NUCLEOTIDE SEQUENCE [LARGE SCALE GENOMIC DNA]</scope>
    <source>
        <strain evidence="11 12">NEAU-H7</strain>
    </source>
</reference>
<dbReference type="GO" id="GO:0003988">
    <property type="term" value="F:acetyl-CoA C-acyltransferase activity"/>
    <property type="evidence" value="ECO:0007669"/>
    <property type="project" value="UniProtKB-EC"/>
</dbReference>
<evidence type="ECO:0000313" key="11">
    <source>
        <dbReference type="EMBL" id="MBO3742958.1"/>
    </source>
</evidence>
<evidence type="ECO:0000256" key="3">
    <source>
        <dbReference type="ARBA" id="ARBA00022679"/>
    </source>
</evidence>
<dbReference type="PROSITE" id="PS00737">
    <property type="entry name" value="THIOLASE_2"/>
    <property type="match status" value="1"/>
</dbReference>
<evidence type="ECO:0000259" key="10">
    <source>
        <dbReference type="Pfam" id="PF02803"/>
    </source>
</evidence>
<evidence type="ECO:0000256" key="5">
    <source>
        <dbReference type="ARBA" id="ARBA00030755"/>
    </source>
</evidence>
<comment type="caution">
    <text evidence="11">The sequence shown here is derived from an EMBL/GenBank/DDBJ whole genome shotgun (WGS) entry which is preliminary data.</text>
</comment>
<feature type="domain" description="Thiolase C-terminal" evidence="10">
    <location>
        <begin position="273"/>
        <end position="394"/>
    </location>
</feature>
<dbReference type="InterPro" id="IPR020613">
    <property type="entry name" value="Thiolase_CS"/>
</dbReference>
<organism evidence="11 12">
    <name type="scientific">Actinoplanes flavus</name>
    <dbReference type="NCBI Taxonomy" id="2820290"/>
    <lineage>
        <taxon>Bacteria</taxon>
        <taxon>Bacillati</taxon>
        <taxon>Actinomycetota</taxon>
        <taxon>Actinomycetes</taxon>
        <taxon>Micromonosporales</taxon>
        <taxon>Micromonosporaceae</taxon>
        <taxon>Actinoplanes</taxon>
    </lineage>
</organism>
<dbReference type="Pfam" id="PF00108">
    <property type="entry name" value="Thiolase_N"/>
    <property type="match status" value="1"/>
</dbReference>
<keyword evidence="12" id="KW-1185">Reference proteome</keyword>
<evidence type="ECO:0000256" key="2">
    <source>
        <dbReference type="ARBA" id="ARBA00012705"/>
    </source>
</evidence>
<protein>
    <recommendedName>
        <fullName evidence="6">Probable acetyl-CoA acetyltransferase</fullName>
        <ecNumber evidence="2">2.3.1.9</ecNumber>
    </recommendedName>
    <alternativeName>
        <fullName evidence="5">Acetoacetyl-CoA thiolase</fullName>
    </alternativeName>
</protein>
<dbReference type="PROSITE" id="PS00099">
    <property type="entry name" value="THIOLASE_3"/>
    <property type="match status" value="1"/>
</dbReference>
<evidence type="ECO:0000313" key="12">
    <source>
        <dbReference type="Proteomes" id="UP000679690"/>
    </source>
</evidence>
<dbReference type="InterPro" id="IPR020616">
    <property type="entry name" value="Thiolase_N"/>
</dbReference>
<evidence type="ECO:0000259" key="9">
    <source>
        <dbReference type="Pfam" id="PF00108"/>
    </source>
</evidence>